<gene>
    <name evidence="1" type="ORF">NG665_03900</name>
</gene>
<evidence type="ECO:0000313" key="1">
    <source>
        <dbReference type="EMBL" id="USR80127.1"/>
    </source>
</evidence>
<keyword evidence="2" id="KW-1185">Reference proteome</keyword>
<organism evidence="1 2">
    <name type="scientific">Arcanobacterium pinnipediorum</name>
    <dbReference type="NCBI Taxonomy" id="1503041"/>
    <lineage>
        <taxon>Bacteria</taxon>
        <taxon>Bacillati</taxon>
        <taxon>Actinomycetota</taxon>
        <taxon>Actinomycetes</taxon>
        <taxon>Actinomycetales</taxon>
        <taxon>Actinomycetaceae</taxon>
        <taxon>Arcanobacterium</taxon>
    </lineage>
</organism>
<reference evidence="1" key="1">
    <citation type="submission" date="2022-06" db="EMBL/GenBank/DDBJ databases">
        <title>Complete Genome Sequence of Arcanobacterium pinnipediorum strain DSM 28752 isolated from a harbour seal.</title>
        <authorList>
            <person name="Borowiak M."/>
            <person name="Kreitlow A."/>
            <person name="Alssahen M."/>
            <person name="Malorny B."/>
            <person name="Laemmler C."/>
            <person name="Prenger-Berninghoff E."/>
            <person name="Siebert U."/>
            <person name="Ploetz M."/>
            <person name="Abdulmawjood A."/>
        </authorList>
    </citation>
    <scope>NUCLEOTIDE SEQUENCE</scope>
    <source>
        <strain evidence="1">DSM 28752</strain>
    </source>
</reference>
<evidence type="ECO:0008006" key="3">
    <source>
        <dbReference type="Google" id="ProtNLM"/>
    </source>
</evidence>
<sequence length="84" mass="9103">MNQRVLSVTGSVTALTYPGFDQRPEVTVTIDVSGAALQLVFQSRRTLNCIDIGQLLKVQGAVVTRGGVPCIYNPIYTIVRGHDL</sequence>
<dbReference type="Proteomes" id="UP001056109">
    <property type="component" value="Chromosome"/>
</dbReference>
<evidence type="ECO:0000313" key="2">
    <source>
        <dbReference type="Proteomes" id="UP001056109"/>
    </source>
</evidence>
<proteinExistence type="predicted"/>
<accession>A0ABY5AJU2</accession>
<dbReference type="RefSeq" id="WP_252673977.1">
    <property type="nucleotide sequence ID" value="NZ_CP099547.1"/>
</dbReference>
<name>A0ABY5AJU2_9ACTO</name>
<dbReference type="EMBL" id="CP099547">
    <property type="protein sequence ID" value="USR80127.1"/>
    <property type="molecule type" value="Genomic_DNA"/>
</dbReference>
<protein>
    <recommendedName>
        <fullName evidence="3">ATP-dependent DNA helicase RecG</fullName>
    </recommendedName>
</protein>